<comment type="caution">
    <text evidence="3">The sequence shown here is derived from an EMBL/GenBank/DDBJ whole genome shotgun (WGS) entry which is preliminary data.</text>
</comment>
<dbReference type="Gene3D" id="3.20.20.80">
    <property type="entry name" value="Glycosidases"/>
    <property type="match status" value="1"/>
</dbReference>
<gene>
    <name evidence="3" type="ORF">FHR24_001298</name>
</gene>
<evidence type="ECO:0000313" key="4">
    <source>
        <dbReference type="Proteomes" id="UP000745859"/>
    </source>
</evidence>
<accession>A0ABX0U924</accession>
<dbReference type="Gene3D" id="2.60.120.430">
    <property type="entry name" value="Galactose-binding lectin"/>
    <property type="match status" value="1"/>
</dbReference>
<keyword evidence="4" id="KW-1185">Reference proteome</keyword>
<proteinExistence type="predicted"/>
<dbReference type="GO" id="GO:0033916">
    <property type="term" value="F:beta-agarase activity"/>
    <property type="evidence" value="ECO:0007669"/>
    <property type="project" value="UniProtKB-EC"/>
</dbReference>
<name>A0ABX0U924_9FLAO</name>
<feature type="domain" description="Agarase CBM-like" evidence="2">
    <location>
        <begin position="39"/>
        <end position="217"/>
    </location>
</feature>
<dbReference type="InterPro" id="IPR017853">
    <property type="entry name" value="GH"/>
</dbReference>
<keyword evidence="3" id="KW-0378">Hydrolase</keyword>
<sequence length="769" mass="88052">MNYKLQFVFFFSLYFLGSPSNAQIKSVWNTQKQISLFGFENKKELKSIKGFDIAFELTQDKGVTKGTKALKLVFAEDEKSSGIDLKSKTGWDATSLGDYCLVFDATNLTDIALHLNVSVHGKGGWVSRFANVPAGVTKTYFFEVKGEYLGKDHGLRDDPSPFKTNATRMIVKGRKSGRGFSKISQIKFYVTAAAKEKTLVIDNVRLVKSPKKDPNYLTAIVDKYGQNNKVDFNLKIKSDEQLKALAEKELRALAISQPMADRSKFGGWKNGPQLKGTGYFRTEKVSGKWALVDPEGYLFYSTGIANARMANTTTFTGMDFKDDSVRYKDPEDVTPEDSKGMVALSKEVTKTAFKAYPWRNNMFVGLPKYDDPLANHYSYRRESHMGPIEHGETYSFYQANLERRYGEQYPGSYLLKWRDVTLDRMLDWGFTSFGNWAAEDFYGSKRMPYYANGWIIGEYKTLSKGYWGAMPDPYDPEFVRRAKQSIGVVADQVKGNPWCVGVFIDNEKSWGREGSPDQRYIIVIDALKKDAKESPTKAEIIKYLKKKYTSVKQISRAWKKKIDSWETLEKGIAVDKSKKYTSKLQEDLAQMTIIYASEYFRVVHNALEEKMPNHLYMGVRFTTWGMTPEVREAAKKYIDVFSVNFYRETLGKNSWNFLAKLDKPSIIGEFHFGATDTGFFHPGIVYAADQKDRGRMWKKYNEDVLENPYFVGAHWFQYIDSPITGRAHDGENYNVGFVTNTDVPYPDMVKAAKEFHRTMYQKRYGSIKK</sequence>
<dbReference type="EC" id="3.2.1.81" evidence="3"/>
<keyword evidence="3" id="KW-0326">Glycosidase</keyword>
<reference evidence="3 4" key="1">
    <citation type="submission" date="2020-03" db="EMBL/GenBank/DDBJ databases">
        <title>Genomic Encyclopedia of Type Strains, Phase IV (KMG-IV): sequencing the most valuable type-strain genomes for metagenomic binning, comparative biology and taxonomic classification.</title>
        <authorList>
            <person name="Goeker M."/>
        </authorList>
    </citation>
    <scope>NUCLEOTIDE SEQUENCE [LARGE SCALE GENOMIC DNA]</scope>
    <source>
        <strain evidence="3 4">DSM 101599</strain>
    </source>
</reference>
<dbReference type="SUPFAM" id="SSF51445">
    <property type="entry name" value="(Trans)glycosidases"/>
    <property type="match status" value="1"/>
</dbReference>
<feature type="signal peptide" evidence="1">
    <location>
        <begin position="1"/>
        <end position="22"/>
    </location>
</feature>
<dbReference type="EMBL" id="JAASQL010000001">
    <property type="protein sequence ID" value="NIJ44859.1"/>
    <property type="molecule type" value="Genomic_DNA"/>
</dbReference>
<dbReference type="RefSeq" id="WP_167185650.1">
    <property type="nucleotide sequence ID" value="NZ_JAASQL010000001.1"/>
</dbReference>
<keyword evidence="1" id="KW-0732">Signal</keyword>
<dbReference type="InterPro" id="IPR040669">
    <property type="entry name" value="Agarase_CBM"/>
</dbReference>
<evidence type="ECO:0000313" key="3">
    <source>
        <dbReference type="EMBL" id="NIJ44859.1"/>
    </source>
</evidence>
<protein>
    <submittedName>
        <fullName evidence="3">Agarase</fullName>
        <ecNumber evidence="3">3.2.1.81</ecNumber>
    </submittedName>
</protein>
<evidence type="ECO:0000256" key="1">
    <source>
        <dbReference type="SAM" id="SignalP"/>
    </source>
</evidence>
<organism evidence="3 4">
    <name type="scientific">Wenyingzhuangia heitensis</name>
    <dbReference type="NCBI Taxonomy" id="1487859"/>
    <lineage>
        <taxon>Bacteria</taxon>
        <taxon>Pseudomonadati</taxon>
        <taxon>Bacteroidota</taxon>
        <taxon>Flavobacteriia</taxon>
        <taxon>Flavobacteriales</taxon>
        <taxon>Flavobacteriaceae</taxon>
        <taxon>Wenyingzhuangia</taxon>
    </lineage>
</organism>
<feature type="chain" id="PRO_5045421514" evidence="1">
    <location>
        <begin position="23"/>
        <end position="769"/>
    </location>
</feature>
<dbReference type="Proteomes" id="UP000745859">
    <property type="component" value="Unassembled WGS sequence"/>
</dbReference>
<dbReference type="Pfam" id="PF17992">
    <property type="entry name" value="Agarase_CBM"/>
    <property type="match status" value="1"/>
</dbReference>
<evidence type="ECO:0000259" key="2">
    <source>
        <dbReference type="Pfam" id="PF17992"/>
    </source>
</evidence>